<gene>
    <name evidence="1" type="ORF">IPMB12_07095</name>
</gene>
<dbReference type="AlphaFoldDB" id="A0A6G9ICC4"/>
<proteinExistence type="predicted"/>
<sequence length="118" mass="13604">MEYNNHSFEVISKISIQELAHRSCLISQFYGARGIVAYKVKLTASNTKNDLEQGMNVIANFIETNKDYFKNSSITDMNHLYKMQVTLYELIKGLDITIKTVEDEAMQYHLQALPHIDI</sequence>
<evidence type="ECO:0000313" key="2">
    <source>
        <dbReference type="Proteomes" id="UP000501168"/>
    </source>
</evidence>
<dbReference type="EMBL" id="CP050253">
    <property type="protein sequence ID" value="QIQ21469.1"/>
    <property type="molecule type" value="Genomic_DNA"/>
</dbReference>
<evidence type="ECO:0000313" key="1">
    <source>
        <dbReference type="EMBL" id="QIQ21469.1"/>
    </source>
</evidence>
<protein>
    <submittedName>
        <fullName evidence="1">Uncharacterized protein</fullName>
    </submittedName>
</protein>
<accession>A0A6G9ICC4</accession>
<keyword evidence="2" id="KW-1185">Reference proteome</keyword>
<reference evidence="1 2" key="1">
    <citation type="submission" date="2020-03" db="EMBL/GenBank/DDBJ databases">
        <title>Complete genome sequence of Orbus sp. IPMB12 (BCRC 80908).</title>
        <authorList>
            <person name="Lo W.-S."/>
            <person name="Chang T.-H."/>
            <person name="Kuo C.-H."/>
        </authorList>
    </citation>
    <scope>NUCLEOTIDE SEQUENCE [LARGE SCALE GENOMIC DNA]</scope>
    <source>
        <strain evidence="1 2">IPMB12</strain>
    </source>
</reference>
<name>A0A6G9ICC4_9GAMM</name>
<dbReference type="InParanoid" id="A0A6G9ICC4"/>
<dbReference type="KEGG" id="orb:IPMB12_07095"/>
<dbReference type="RefSeq" id="WP_166916314.1">
    <property type="nucleotide sequence ID" value="NZ_CP050253.1"/>
</dbReference>
<organism evidence="1 2">
    <name type="scientific">Zophobihabitans entericus</name>
    <dbReference type="NCBI Taxonomy" id="1635327"/>
    <lineage>
        <taxon>Bacteria</taxon>
        <taxon>Pseudomonadati</taxon>
        <taxon>Pseudomonadota</taxon>
        <taxon>Gammaproteobacteria</taxon>
        <taxon>Orbales</taxon>
        <taxon>Orbaceae</taxon>
        <taxon>Zophobihabitans</taxon>
    </lineage>
</organism>
<dbReference type="Proteomes" id="UP000501168">
    <property type="component" value="Chromosome"/>
</dbReference>